<comment type="similarity">
    <text evidence="2">Belongs to the purine-cytosine permease (2.A.39) family.</text>
</comment>
<feature type="transmembrane region" description="Helical" evidence="6">
    <location>
        <begin position="351"/>
        <end position="375"/>
    </location>
</feature>
<accession>A0A427YFZ1</accession>
<protein>
    <submittedName>
        <fullName evidence="7">Uncharacterized protein</fullName>
    </submittedName>
</protein>
<comment type="subcellular location">
    <subcellularLocation>
        <location evidence="1">Membrane</location>
        <topology evidence="1">Multi-pass membrane protein</topology>
    </subcellularLocation>
</comment>
<feature type="transmembrane region" description="Helical" evidence="6">
    <location>
        <begin position="240"/>
        <end position="266"/>
    </location>
</feature>
<dbReference type="PANTHER" id="PTHR30618:SF0">
    <property type="entry name" value="PURINE-URACIL PERMEASE NCS1"/>
    <property type="match status" value="1"/>
</dbReference>
<feature type="transmembrane region" description="Helical" evidence="6">
    <location>
        <begin position="441"/>
        <end position="461"/>
    </location>
</feature>
<evidence type="ECO:0000256" key="3">
    <source>
        <dbReference type="ARBA" id="ARBA00022692"/>
    </source>
</evidence>
<feature type="transmembrane region" description="Helical" evidence="6">
    <location>
        <begin position="152"/>
        <end position="172"/>
    </location>
</feature>
<keyword evidence="5 6" id="KW-0472">Membrane</keyword>
<dbReference type="Proteomes" id="UP000279259">
    <property type="component" value="Unassembled WGS sequence"/>
</dbReference>
<keyword evidence="8" id="KW-1185">Reference proteome</keyword>
<reference evidence="7 8" key="1">
    <citation type="submission" date="2018-11" db="EMBL/GenBank/DDBJ databases">
        <title>Genome sequence of Saitozyma podzolica DSM 27192.</title>
        <authorList>
            <person name="Aliyu H."/>
            <person name="Gorte O."/>
            <person name="Ochsenreither K."/>
        </authorList>
    </citation>
    <scope>NUCLEOTIDE SEQUENCE [LARGE SCALE GENOMIC DNA]</scope>
    <source>
        <strain evidence="7 8">DSM 27192</strain>
    </source>
</reference>
<feature type="transmembrane region" description="Helical" evidence="6">
    <location>
        <begin position="58"/>
        <end position="79"/>
    </location>
</feature>
<feature type="transmembrane region" description="Helical" evidence="6">
    <location>
        <begin position="192"/>
        <end position="219"/>
    </location>
</feature>
<feature type="transmembrane region" description="Helical" evidence="6">
    <location>
        <begin position="396"/>
        <end position="421"/>
    </location>
</feature>
<gene>
    <name evidence="7" type="ORF">EHS25_001335</name>
</gene>
<evidence type="ECO:0000313" key="7">
    <source>
        <dbReference type="EMBL" id="RSH90002.1"/>
    </source>
</evidence>
<evidence type="ECO:0000256" key="2">
    <source>
        <dbReference type="ARBA" id="ARBA00008974"/>
    </source>
</evidence>
<evidence type="ECO:0000256" key="5">
    <source>
        <dbReference type="ARBA" id="ARBA00023136"/>
    </source>
</evidence>
<dbReference type="PANTHER" id="PTHR30618">
    <property type="entry name" value="NCS1 FAMILY PURINE/PYRIMIDINE TRANSPORTER"/>
    <property type="match status" value="1"/>
</dbReference>
<feature type="transmembrane region" description="Helical" evidence="6">
    <location>
        <begin position="286"/>
        <end position="312"/>
    </location>
</feature>
<evidence type="ECO:0000256" key="1">
    <source>
        <dbReference type="ARBA" id="ARBA00004141"/>
    </source>
</evidence>
<organism evidence="7 8">
    <name type="scientific">Saitozyma podzolica</name>
    <dbReference type="NCBI Taxonomy" id="1890683"/>
    <lineage>
        <taxon>Eukaryota</taxon>
        <taxon>Fungi</taxon>
        <taxon>Dikarya</taxon>
        <taxon>Basidiomycota</taxon>
        <taxon>Agaricomycotina</taxon>
        <taxon>Tremellomycetes</taxon>
        <taxon>Tremellales</taxon>
        <taxon>Trimorphomycetaceae</taxon>
        <taxon>Saitozyma</taxon>
    </lineage>
</organism>
<comment type="caution">
    <text evidence="7">The sequence shown here is derived from an EMBL/GenBank/DDBJ whole genome shotgun (WGS) entry which is preliminary data.</text>
</comment>
<evidence type="ECO:0000256" key="4">
    <source>
        <dbReference type="ARBA" id="ARBA00022989"/>
    </source>
</evidence>
<dbReference type="Gene3D" id="1.10.4160.10">
    <property type="entry name" value="Hydantoin permease"/>
    <property type="match status" value="1"/>
</dbReference>
<dbReference type="GO" id="GO:0005886">
    <property type="term" value="C:plasma membrane"/>
    <property type="evidence" value="ECO:0007669"/>
    <property type="project" value="TreeGrafter"/>
</dbReference>
<keyword evidence="3 6" id="KW-0812">Transmembrane</keyword>
<feature type="transmembrane region" description="Helical" evidence="6">
    <location>
        <begin position="86"/>
        <end position="113"/>
    </location>
</feature>
<proteinExistence type="inferred from homology"/>
<dbReference type="EMBL" id="RSCD01000011">
    <property type="protein sequence ID" value="RSH90002.1"/>
    <property type="molecule type" value="Genomic_DNA"/>
</dbReference>
<dbReference type="Pfam" id="PF02133">
    <property type="entry name" value="Transp_cyt_pur"/>
    <property type="match status" value="2"/>
</dbReference>
<dbReference type="GO" id="GO:0015205">
    <property type="term" value="F:nucleobase transmembrane transporter activity"/>
    <property type="evidence" value="ECO:0007669"/>
    <property type="project" value="TreeGrafter"/>
</dbReference>
<dbReference type="InterPro" id="IPR001248">
    <property type="entry name" value="Pur-cyt_permease"/>
</dbReference>
<feature type="transmembrane region" description="Helical" evidence="6">
    <location>
        <begin position="324"/>
        <end position="345"/>
    </location>
</feature>
<evidence type="ECO:0000256" key="6">
    <source>
        <dbReference type="SAM" id="Phobius"/>
    </source>
</evidence>
<evidence type="ECO:0000313" key="8">
    <source>
        <dbReference type="Proteomes" id="UP000279259"/>
    </source>
</evidence>
<sequence>MAPPANLTLGEKVKFAFSSPSNFHRALVLDSAAGKLINEDLVPSPPERQTWTAWDYFAYWWSEAWAVSTWSLGSSLVAVGLSVGEAILVILFANILCAVVIVFNGVAALGTILATRCSLARPTASTGHLIGYILAFLFTLPFMSTHTSKLRLLFTIKSFVVPIASLGIVIWATKANGGVSSGTIETPASKGISTTAFAFSVMAQFNSVMGSNSALIVTVPDLARYARNGRHQMYGQLVDLPLSIICAAFGCITTSAVLNMWGTSYWNLYDLLNGILDEQYTPKARAGVFFASAVWAFATFCTSVACNITPFASDVTCMLPKYINIVRGQFLCVIIATATTPWNLLTSAQSFLSFLGGYSIFQGSVVSIMIVDYFLVRRGNLDIEAMYDESSFGKYYFVYGVNWRAVAAFVAGFALPLPGFIGSFGTASVSSSATYMYDLGWELSFVVGGLVYWILCLVFPVPGQEDCRKPFGEMIDEDWTLANGLTKSGGHVNSNIEAIEDKDGSRDIVMPA</sequence>
<dbReference type="AlphaFoldDB" id="A0A427YFZ1"/>
<dbReference type="InterPro" id="IPR045225">
    <property type="entry name" value="Uracil/uridine/allantoin_perm"/>
</dbReference>
<name>A0A427YFZ1_9TREE</name>
<keyword evidence="4 6" id="KW-1133">Transmembrane helix</keyword>
<feature type="transmembrane region" description="Helical" evidence="6">
    <location>
        <begin position="119"/>
        <end position="140"/>
    </location>
</feature>
<dbReference type="OrthoDB" id="2018619at2759"/>